<dbReference type="CDD" id="cd03443">
    <property type="entry name" value="PaaI_thioesterase"/>
    <property type="match status" value="1"/>
</dbReference>
<evidence type="ECO:0000259" key="2">
    <source>
        <dbReference type="Pfam" id="PF03061"/>
    </source>
</evidence>
<dbReference type="RefSeq" id="XP_033454561.1">
    <property type="nucleotide sequence ID" value="XM_033594664.1"/>
</dbReference>
<evidence type="ECO:0000313" key="4">
    <source>
        <dbReference type="Proteomes" id="UP000800082"/>
    </source>
</evidence>
<evidence type="ECO:0000313" key="3">
    <source>
        <dbReference type="EMBL" id="KAF1934313.1"/>
    </source>
</evidence>
<dbReference type="InterPro" id="IPR006683">
    <property type="entry name" value="Thioestr_dom"/>
</dbReference>
<protein>
    <recommendedName>
        <fullName evidence="2">Thioesterase domain-containing protein</fullName>
    </recommendedName>
</protein>
<dbReference type="InterPro" id="IPR029069">
    <property type="entry name" value="HotDog_dom_sf"/>
</dbReference>
<dbReference type="Gene3D" id="3.10.129.10">
    <property type="entry name" value="Hotdog Thioesterase"/>
    <property type="match status" value="1"/>
</dbReference>
<dbReference type="OrthoDB" id="2831072at2759"/>
<gene>
    <name evidence="3" type="ORF">M421DRAFT_448</name>
</gene>
<accession>A0A6A5S311</accession>
<keyword evidence="4" id="KW-1185">Reference proteome</keyword>
<dbReference type="Pfam" id="PF03061">
    <property type="entry name" value="4HBT"/>
    <property type="match status" value="1"/>
</dbReference>
<comment type="similarity">
    <text evidence="1">Belongs to the thioesterase PaaI family.</text>
</comment>
<dbReference type="EMBL" id="ML978956">
    <property type="protein sequence ID" value="KAF1934313.1"/>
    <property type="molecule type" value="Genomic_DNA"/>
</dbReference>
<name>A0A6A5S311_9PLEO</name>
<feature type="domain" description="Thioesterase" evidence="2">
    <location>
        <begin position="77"/>
        <end position="154"/>
    </location>
</feature>
<dbReference type="GO" id="GO:0047617">
    <property type="term" value="F:fatty acyl-CoA hydrolase activity"/>
    <property type="evidence" value="ECO:0007669"/>
    <property type="project" value="InterPro"/>
</dbReference>
<dbReference type="Proteomes" id="UP000800082">
    <property type="component" value="Unassembled WGS sequence"/>
</dbReference>
<dbReference type="PANTHER" id="PTHR21660">
    <property type="entry name" value="THIOESTERASE SUPERFAMILY MEMBER-RELATED"/>
    <property type="match status" value="1"/>
</dbReference>
<dbReference type="GeneID" id="54352332"/>
<dbReference type="InterPro" id="IPR039298">
    <property type="entry name" value="ACOT13"/>
</dbReference>
<sequence length="174" mass="19216">MEDHYRRVYAKHGDISPEEKAYKWFEVAKSGGYVGFDDMLPRFLKLESVTIKPTAKNPHNSRVVYSFTVPMELCNMMGSMHGGAVALVFDICTTTAISAIAYDGFWDTGHVSRNLSCTYLRPAPLGTKVYVISEVVSLGRRQGLVKGEIRLETEDGKVAYTCNHDKAAVGASSL</sequence>
<reference evidence="3" key="1">
    <citation type="journal article" date="2020" name="Stud. Mycol.">
        <title>101 Dothideomycetes genomes: a test case for predicting lifestyles and emergence of pathogens.</title>
        <authorList>
            <person name="Haridas S."/>
            <person name="Albert R."/>
            <person name="Binder M."/>
            <person name="Bloem J."/>
            <person name="Labutti K."/>
            <person name="Salamov A."/>
            <person name="Andreopoulos B."/>
            <person name="Baker S."/>
            <person name="Barry K."/>
            <person name="Bills G."/>
            <person name="Bluhm B."/>
            <person name="Cannon C."/>
            <person name="Castanera R."/>
            <person name="Culley D."/>
            <person name="Daum C."/>
            <person name="Ezra D."/>
            <person name="Gonzalez J."/>
            <person name="Henrissat B."/>
            <person name="Kuo A."/>
            <person name="Liang C."/>
            <person name="Lipzen A."/>
            <person name="Lutzoni F."/>
            <person name="Magnuson J."/>
            <person name="Mondo S."/>
            <person name="Nolan M."/>
            <person name="Ohm R."/>
            <person name="Pangilinan J."/>
            <person name="Park H.-J."/>
            <person name="Ramirez L."/>
            <person name="Alfaro M."/>
            <person name="Sun H."/>
            <person name="Tritt A."/>
            <person name="Yoshinaga Y."/>
            <person name="Zwiers L.-H."/>
            <person name="Turgeon B."/>
            <person name="Goodwin S."/>
            <person name="Spatafora J."/>
            <person name="Crous P."/>
            <person name="Grigoriev I."/>
        </authorList>
    </citation>
    <scope>NUCLEOTIDE SEQUENCE</scope>
    <source>
        <strain evidence="3">CBS 183.55</strain>
    </source>
</reference>
<dbReference type="AlphaFoldDB" id="A0A6A5S311"/>
<dbReference type="PANTHER" id="PTHR21660:SF9">
    <property type="entry name" value="THIOESTERASE DOMAIN-CONTAINING PROTEIN"/>
    <property type="match status" value="1"/>
</dbReference>
<evidence type="ECO:0000256" key="1">
    <source>
        <dbReference type="ARBA" id="ARBA00008324"/>
    </source>
</evidence>
<organism evidence="3 4">
    <name type="scientific">Didymella exigua CBS 183.55</name>
    <dbReference type="NCBI Taxonomy" id="1150837"/>
    <lineage>
        <taxon>Eukaryota</taxon>
        <taxon>Fungi</taxon>
        <taxon>Dikarya</taxon>
        <taxon>Ascomycota</taxon>
        <taxon>Pezizomycotina</taxon>
        <taxon>Dothideomycetes</taxon>
        <taxon>Pleosporomycetidae</taxon>
        <taxon>Pleosporales</taxon>
        <taxon>Pleosporineae</taxon>
        <taxon>Didymellaceae</taxon>
        <taxon>Didymella</taxon>
    </lineage>
</organism>
<proteinExistence type="inferred from homology"/>
<dbReference type="SUPFAM" id="SSF54637">
    <property type="entry name" value="Thioesterase/thiol ester dehydrase-isomerase"/>
    <property type="match status" value="1"/>
</dbReference>